<dbReference type="Proteomes" id="UP000011553">
    <property type="component" value="Unassembled WGS sequence"/>
</dbReference>
<dbReference type="Gene3D" id="3.30.300.130">
    <property type="entry name" value="Fe-S cluster assembly (FSCA)"/>
    <property type="match status" value="1"/>
</dbReference>
<organism evidence="2 3">
    <name type="scientific">Haloferax denitrificans ATCC 35960</name>
    <dbReference type="NCBI Taxonomy" id="662478"/>
    <lineage>
        <taxon>Archaea</taxon>
        <taxon>Methanobacteriati</taxon>
        <taxon>Methanobacteriota</taxon>
        <taxon>Stenosarchaea group</taxon>
        <taxon>Halobacteria</taxon>
        <taxon>Halobacteriales</taxon>
        <taxon>Haloferacaceae</taxon>
        <taxon>Haloferax</taxon>
    </lineage>
</organism>
<dbReference type="InterPro" id="IPR001075">
    <property type="entry name" value="NIF_FeS_clus_asmbl_NifU_C"/>
</dbReference>
<dbReference type="GO" id="GO:0005506">
    <property type="term" value="F:iron ion binding"/>
    <property type="evidence" value="ECO:0007669"/>
    <property type="project" value="InterPro"/>
</dbReference>
<dbReference type="InterPro" id="IPR034904">
    <property type="entry name" value="FSCA_dom_sf"/>
</dbReference>
<dbReference type="SUPFAM" id="SSF117916">
    <property type="entry name" value="Fe-S cluster assembly (FSCA) domain-like"/>
    <property type="match status" value="1"/>
</dbReference>
<accession>M0JGF1</accession>
<sequence>MFGQTSTTPCGVLVGMCAETLDTRDGVESDDESLADEVVTFLRKNFPQIAMHGGNAAIRDIDPDTGEVWIQLSGACGGCGISPMTSQAIQRNLPMDIDRIERVHIKVL</sequence>
<dbReference type="AlphaFoldDB" id="M0JGF1"/>
<comment type="caution">
    <text evidence="2">The sequence shown here is derived from an EMBL/GenBank/DDBJ whole genome shotgun (WGS) entry which is preliminary data.</text>
</comment>
<dbReference type="Pfam" id="PF01106">
    <property type="entry name" value="NifU"/>
    <property type="match status" value="1"/>
</dbReference>
<dbReference type="EMBL" id="AOLP01000002">
    <property type="protein sequence ID" value="EMA08041.1"/>
    <property type="molecule type" value="Genomic_DNA"/>
</dbReference>
<protein>
    <submittedName>
        <fullName evidence="2">NifU C-terminal domain-containing protein</fullName>
    </submittedName>
</protein>
<evidence type="ECO:0000313" key="2">
    <source>
        <dbReference type="EMBL" id="EMA08041.1"/>
    </source>
</evidence>
<proteinExistence type="predicted"/>
<gene>
    <name evidence="2" type="ORF">C438_02942</name>
</gene>
<name>M0JGF1_9EURY</name>
<evidence type="ECO:0000259" key="1">
    <source>
        <dbReference type="Pfam" id="PF01106"/>
    </source>
</evidence>
<reference evidence="2 3" key="1">
    <citation type="journal article" date="2014" name="PLoS Genet.">
        <title>Phylogenetically driven sequencing of extremely halophilic archaea reveals strategies for static and dynamic osmo-response.</title>
        <authorList>
            <person name="Becker E.A."/>
            <person name="Seitzer P.M."/>
            <person name="Tritt A."/>
            <person name="Larsen D."/>
            <person name="Krusor M."/>
            <person name="Yao A.I."/>
            <person name="Wu D."/>
            <person name="Madern D."/>
            <person name="Eisen J.A."/>
            <person name="Darling A.E."/>
            <person name="Facciotti M.T."/>
        </authorList>
    </citation>
    <scope>NUCLEOTIDE SEQUENCE [LARGE SCALE GENOMIC DNA]</scope>
    <source>
        <strain evidence="2 3">ATCC 35960</strain>
    </source>
</reference>
<keyword evidence="3" id="KW-1185">Reference proteome</keyword>
<feature type="domain" description="NIF system FeS cluster assembly NifU C-terminal" evidence="1">
    <location>
        <begin position="47"/>
        <end position="103"/>
    </location>
</feature>
<dbReference type="GO" id="GO:0051536">
    <property type="term" value="F:iron-sulfur cluster binding"/>
    <property type="evidence" value="ECO:0007669"/>
    <property type="project" value="InterPro"/>
</dbReference>
<evidence type="ECO:0000313" key="3">
    <source>
        <dbReference type="Proteomes" id="UP000011553"/>
    </source>
</evidence>
<dbReference type="GO" id="GO:0016226">
    <property type="term" value="P:iron-sulfur cluster assembly"/>
    <property type="evidence" value="ECO:0007669"/>
    <property type="project" value="InterPro"/>
</dbReference>